<evidence type="ECO:0000313" key="2">
    <source>
        <dbReference type="Proteomes" id="UP001634393"/>
    </source>
</evidence>
<dbReference type="EMBL" id="JBJXBP010000005">
    <property type="protein sequence ID" value="KAL3830995.1"/>
    <property type="molecule type" value="Genomic_DNA"/>
</dbReference>
<name>A0ABD3T352_9LAMI</name>
<accession>A0ABD3T352</accession>
<comment type="caution">
    <text evidence="1">The sequence shown here is derived from an EMBL/GenBank/DDBJ whole genome shotgun (WGS) entry which is preliminary data.</text>
</comment>
<reference evidence="1 2" key="1">
    <citation type="submission" date="2024-12" db="EMBL/GenBank/DDBJ databases">
        <title>The unique morphological basis and parallel evolutionary history of personate flowers in Penstemon.</title>
        <authorList>
            <person name="Depatie T.H."/>
            <person name="Wessinger C.A."/>
        </authorList>
    </citation>
    <scope>NUCLEOTIDE SEQUENCE [LARGE SCALE GENOMIC DNA]</scope>
    <source>
        <strain evidence="1">WTNN_2</strain>
        <tissue evidence="1">Leaf</tissue>
    </source>
</reference>
<dbReference type="AlphaFoldDB" id="A0ABD3T352"/>
<keyword evidence="2" id="KW-1185">Reference proteome</keyword>
<evidence type="ECO:0008006" key="3">
    <source>
        <dbReference type="Google" id="ProtNLM"/>
    </source>
</evidence>
<gene>
    <name evidence="1" type="ORF">ACJIZ3_019797</name>
</gene>
<evidence type="ECO:0000313" key="1">
    <source>
        <dbReference type="EMBL" id="KAL3830995.1"/>
    </source>
</evidence>
<sequence>MDSSSSEIDPAIAAKTCACGEQIKVQTSWTKGNPGRRFARCAGLEHSGVCKHMAKQGSPVQKEVRNTADGWTFNENWRFMANLTHEAKNANLNDLAVLNGSCKVIKDKMEAHFGRCYTKKAIKMKVEQMRARHTISREMFKQFRKNGNSLHFMLTETFDEEGVATFPKDLSGSPGWPIHVRDSDEDEKALVPADDLSGMEIPMMGEEEDVHLIKGCCHHVVSTDLATVEDSEEDIVGGSNWVDLD</sequence>
<organism evidence="1 2">
    <name type="scientific">Penstemon smallii</name>
    <dbReference type="NCBI Taxonomy" id="265156"/>
    <lineage>
        <taxon>Eukaryota</taxon>
        <taxon>Viridiplantae</taxon>
        <taxon>Streptophyta</taxon>
        <taxon>Embryophyta</taxon>
        <taxon>Tracheophyta</taxon>
        <taxon>Spermatophyta</taxon>
        <taxon>Magnoliopsida</taxon>
        <taxon>eudicotyledons</taxon>
        <taxon>Gunneridae</taxon>
        <taxon>Pentapetalae</taxon>
        <taxon>asterids</taxon>
        <taxon>lamiids</taxon>
        <taxon>Lamiales</taxon>
        <taxon>Plantaginaceae</taxon>
        <taxon>Cheloneae</taxon>
        <taxon>Penstemon</taxon>
    </lineage>
</organism>
<dbReference type="Proteomes" id="UP001634393">
    <property type="component" value="Unassembled WGS sequence"/>
</dbReference>
<protein>
    <recommendedName>
        <fullName evidence="3">Zinc finger GRF-type domain-containing protein</fullName>
    </recommendedName>
</protein>
<proteinExistence type="predicted"/>